<feature type="transmembrane region" description="Helical" evidence="1">
    <location>
        <begin position="90"/>
        <end position="113"/>
    </location>
</feature>
<keyword evidence="1" id="KW-1133">Transmembrane helix</keyword>
<gene>
    <name evidence="2" type="ORF">GCM10009788_59200</name>
</gene>
<keyword evidence="3" id="KW-1185">Reference proteome</keyword>
<reference evidence="2 3" key="1">
    <citation type="journal article" date="2019" name="Int. J. Syst. Evol. Microbiol.">
        <title>The Global Catalogue of Microorganisms (GCM) 10K type strain sequencing project: providing services to taxonomists for standard genome sequencing and annotation.</title>
        <authorList>
            <consortium name="The Broad Institute Genomics Platform"/>
            <consortium name="The Broad Institute Genome Sequencing Center for Infectious Disease"/>
            <person name="Wu L."/>
            <person name="Ma J."/>
        </authorList>
    </citation>
    <scope>NUCLEOTIDE SEQUENCE [LARGE SCALE GENOMIC DNA]</scope>
    <source>
        <strain evidence="2 3">JCM 14942</strain>
    </source>
</reference>
<feature type="transmembrane region" description="Helical" evidence="1">
    <location>
        <begin position="64"/>
        <end position="83"/>
    </location>
</feature>
<sequence length="196" mass="20085">MRRSWDGRVNIPLPHGSGPFSCASICAVLAPGSPVARSGRALLVGSWVVVGAVAAHAAQGGGSLPVVALAPVVALTSAVVGWLGKRRLGFATTLAVLGLAQVAVHLLTCYVHGHAMTPSPSMALAHLVGLAVVAAGIARAEALWWSWWTRATLVVRVHAWRAPLPTAGPAARPPLGAGLRPLLAHVLVRRGPPAPE</sequence>
<dbReference type="EMBL" id="BAAAOR010000055">
    <property type="protein sequence ID" value="GAA1549535.1"/>
    <property type="molecule type" value="Genomic_DNA"/>
</dbReference>
<dbReference type="Proteomes" id="UP001500842">
    <property type="component" value="Unassembled WGS sequence"/>
</dbReference>
<comment type="caution">
    <text evidence="2">The sequence shown here is derived from an EMBL/GenBank/DDBJ whole genome shotgun (WGS) entry which is preliminary data.</text>
</comment>
<evidence type="ECO:0000313" key="3">
    <source>
        <dbReference type="Proteomes" id="UP001500842"/>
    </source>
</evidence>
<name>A0ABN2BY97_9ACTN</name>
<feature type="transmembrane region" description="Helical" evidence="1">
    <location>
        <begin position="41"/>
        <end position="58"/>
    </location>
</feature>
<keyword evidence="1" id="KW-0812">Transmembrane</keyword>
<protein>
    <submittedName>
        <fullName evidence="2">Uncharacterized protein</fullName>
    </submittedName>
</protein>
<evidence type="ECO:0000313" key="2">
    <source>
        <dbReference type="EMBL" id="GAA1549535.1"/>
    </source>
</evidence>
<organism evidence="2 3">
    <name type="scientific">Nocardioides humi</name>
    <dbReference type="NCBI Taxonomy" id="449461"/>
    <lineage>
        <taxon>Bacteria</taxon>
        <taxon>Bacillati</taxon>
        <taxon>Actinomycetota</taxon>
        <taxon>Actinomycetes</taxon>
        <taxon>Propionibacteriales</taxon>
        <taxon>Nocardioidaceae</taxon>
        <taxon>Nocardioides</taxon>
    </lineage>
</organism>
<evidence type="ECO:0000256" key="1">
    <source>
        <dbReference type="SAM" id="Phobius"/>
    </source>
</evidence>
<proteinExistence type="predicted"/>
<feature type="transmembrane region" description="Helical" evidence="1">
    <location>
        <begin position="119"/>
        <end position="138"/>
    </location>
</feature>
<keyword evidence="1" id="KW-0472">Membrane</keyword>
<accession>A0ABN2BY97</accession>